<proteinExistence type="predicted"/>
<gene>
    <name evidence="1" type="ORF">PV08_08730</name>
</gene>
<dbReference type="VEuPathDB" id="FungiDB:PV08_08730"/>
<dbReference type="EMBL" id="KN847497">
    <property type="protein sequence ID" value="KIW13542.1"/>
    <property type="molecule type" value="Genomic_DNA"/>
</dbReference>
<organism evidence="1 2">
    <name type="scientific">Exophiala spinifera</name>
    <dbReference type="NCBI Taxonomy" id="91928"/>
    <lineage>
        <taxon>Eukaryota</taxon>
        <taxon>Fungi</taxon>
        <taxon>Dikarya</taxon>
        <taxon>Ascomycota</taxon>
        <taxon>Pezizomycotina</taxon>
        <taxon>Eurotiomycetes</taxon>
        <taxon>Chaetothyriomycetidae</taxon>
        <taxon>Chaetothyriales</taxon>
        <taxon>Herpotrichiellaceae</taxon>
        <taxon>Exophiala</taxon>
    </lineage>
</organism>
<dbReference type="Proteomes" id="UP000053328">
    <property type="component" value="Unassembled WGS sequence"/>
</dbReference>
<dbReference type="HOGENOM" id="CLU_690841_0_0_1"/>
<dbReference type="GeneID" id="27335813"/>
<protein>
    <submittedName>
        <fullName evidence="1">Uncharacterized protein</fullName>
    </submittedName>
</protein>
<dbReference type="AlphaFoldDB" id="A0A0D1ZL68"/>
<reference evidence="1 2" key="1">
    <citation type="submission" date="2015-01" db="EMBL/GenBank/DDBJ databases">
        <title>The Genome Sequence of Exophiala spinifera CBS89968.</title>
        <authorList>
            <consortium name="The Broad Institute Genomics Platform"/>
            <person name="Cuomo C."/>
            <person name="de Hoog S."/>
            <person name="Gorbushina A."/>
            <person name="Stielow B."/>
            <person name="Teixiera M."/>
            <person name="Abouelleil A."/>
            <person name="Chapman S.B."/>
            <person name="Priest M."/>
            <person name="Young S.K."/>
            <person name="Wortman J."/>
            <person name="Nusbaum C."/>
            <person name="Birren B."/>
        </authorList>
    </citation>
    <scope>NUCLEOTIDE SEQUENCE [LARGE SCALE GENOMIC DNA]</scope>
    <source>
        <strain evidence="1 2">CBS 89968</strain>
    </source>
</reference>
<evidence type="ECO:0000313" key="1">
    <source>
        <dbReference type="EMBL" id="KIW13542.1"/>
    </source>
</evidence>
<evidence type="ECO:0000313" key="2">
    <source>
        <dbReference type="Proteomes" id="UP000053328"/>
    </source>
</evidence>
<sequence>MKLILLNPIDQARPHPVKPIVPTLSLLEPINLQVQVGEDELDLVGTNVKVQLIGSIELLRYDTYADAGSLVSFKARPVRTEDVLDIHQTAHLRGPRGSITIDLISSGIDVSQLPSSIEVMGGDASDTSPLMQLVVRYVLSVSDCKGRTVHQGIHMLGHSLSETEGRAEAKLLRPQGGYKRHVSQGSSMWNWARLGPLRHFRPTSRPCQQLTVEVMGYDPIVLRHEENAASTKIRWRLRLADGQQDSTSSIPKVTMSARWRLRSSTEWPISASEESPIRINHSGNLDGWTSMSGKPETVSVWLQGVEGSLEAEHSTSLSLPVQQFLAPTFFLGSMAHTYTLHLAVCCRAKGHALNIRGNLEFELPIALIYVAPGYDSDDVPPVYSEV</sequence>
<dbReference type="OrthoDB" id="10368687at2759"/>
<keyword evidence="2" id="KW-1185">Reference proteome</keyword>
<dbReference type="RefSeq" id="XP_016233758.1">
    <property type="nucleotide sequence ID" value="XM_016383055.1"/>
</dbReference>
<accession>A0A0D1ZL68</accession>
<name>A0A0D1ZL68_9EURO</name>